<dbReference type="InterPro" id="IPR050563">
    <property type="entry name" value="4-hydroxybenzoyl-CoA_TE"/>
</dbReference>
<protein>
    <submittedName>
        <fullName evidence="3">Long-chain acyl-CoA thioesterase FadM</fullName>
        <ecNumber evidence="3">3.1.2.-</ecNumber>
    </submittedName>
</protein>
<comment type="caution">
    <text evidence="3">The sequence shown here is derived from an EMBL/GenBank/DDBJ whole genome shotgun (WGS) entry which is preliminary data.</text>
</comment>
<dbReference type="Pfam" id="PF13279">
    <property type="entry name" value="4HBT_2"/>
    <property type="match status" value="1"/>
</dbReference>
<dbReference type="AlphaFoldDB" id="A0A150HZX6"/>
<dbReference type="PANTHER" id="PTHR31793">
    <property type="entry name" value="4-HYDROXYBENZOYL-COA THIOESTERASE FAMILY MEMBER"/>
    <property type="match status" value="1"/>
</dbReference>
<evidence type="ECO:0000313" key="4">
    <source>
        <dbReference type="Proteomes" id="UP000075544"/>
    </source>
</evidence>
<dbReference type="PATRIC" id="fig|52133.19.peg.459"/>
<dbReference type="EC" id="3.1.2.-" evidence="3"/>
<evidence type="ECO:0000313" key="3">
    <source>
        <dbReference type="EMBL" id="KXZ72443.1"/>
    </source>
</evidence>
<evidence type="ECO:0000256" key="1">
    <source>
        <dbReference type="ARBA" id="ARBA00005953"/>
    </source>
</evidence>
<dbReference type="Gene3D" id="3.10.129.10">
    <property type="entry name" value="Hotdog Thioesterase"/>
    <property type="match status" value="1"/>
</dbReference>
<dbReference type="GO" id="GO:0047617">
    <property type="term" value="F:fatty acyl-CoA hydrolase activity"/>
    <property type="evidence" value="ECO:0007669"/>
    <property type="project" value="TreeGrafter"/>
</dbReference>
<dbReference type="SUPFAM" id="SSF54637">
    <property type="entry name" value="Thioesterase/thiol ester dehydrase-isomerase"/>
    <property type="match status" value="1"/>
</dbReference>
<accession>A0A150HZX6</accession>
<dbReference type="InterPro" id="IPR006684">
    <property type="entry name" value="YbgC/YbaW"/>
</dbReference>
<name>A0A150HZX6_9GAMM</name>
<gene>
    <name evidence="3" type="primary">fadM</name>
    <name evidence="3" type="ORF">AVENLUH13518_00436</name>
</gene>
<organism evidence="3 4">
    <name type="scientific">Acinetobacter venetianus</name>
    <dbReference type="NCBI Taxonomy" id="52133"/>
    <lineage>
        <taxon>Bacteria</taxon>
        <taxon>Pseudomonadati</taxon>
        <taxon>Pseudomonadota</taxon>
        <taxon>Gammaproteobacteria</taxon>
        <taxon>Moraxellales</taxon>
        <taxon>Moraxellaceae</taxon>
        <taxon>Acinetobacter</taxon>
    </lineage>
</organism>
<dbReference type="CDD" id="cd00586">
    <property type="entry name" value="4HBT"/>
    <property type="match status" value="1"/>
</dbReference>
<reference evidence="3 4" key="1">
    <citation type="journal article" date="2016" name="Sci. Rep.">
        <title>Genomic and phenotypic characterization of the species Acinetobacter venetianus.</title>
        <authorList>
            <person name="Fondi M."/>
            <person name="Maida I."/>
            <person name="Perrin E."/>
            <person name="Orlandini V."/>
            <person name="La Torre L."/>
            <person name="Bosi E."/>
            <person name="Negroni A."/>
            <person name="Zanaroli G."/>
            <person name="Fava F."/>
            <person name="Decorosi F."/>
            <person name="Giovannetti L."/>
            <person name="Viti C."/>
            <person name="Vaneechoutte M."/>
            <person name="Dijkshoorn L."/>
            <person name="Fani R."/>
        </authorList>
    </citation>
    <scope>NUCLEOTIDE SEQUENCE [LARGE SCALE GENOMIC DNA]</scope>
    <source>
        <strain evidence="3 4">LUH13518</strain>
    </source>
</reference>
<dbReference type="PANTHER" id="PTHR31793:SF39">
    <property type="entry name" value="THIOESTERASE_THIOL ESTER DEHYDRASE-ISOMERASE"/>
    <property type="match status" value="1"/>
</dbReference>
<evidence type="ECO:0000256" key="2">
    <source>
        <dbReference type="ARBA" id="ARBA00022801"/>
    </source>
</evidence>
<comment type="similarity">
    <text evidence="1">Belongs to the 4-hydroxybenzoyl-CoA thioesterase family.</text>
</comment>
<dbReference type="PIRSF" id="PIRSF003230">
    <property type="entry name" value="YbgC"/>
    <property type="match status" value="1"/>
</dbReference>
<dbReference type="Proteomes" id="UP000075544">
    <property type="component" value="Unassembled WGS sequence"/>
</dbReference>
<sequence>MKELSVYPVVHEQTVVWGDMDAFGHVNNVQYYRYIESARIAYLMALNIFDQDILTVVASSQCKYLSPVFYPDVLHIGARIEELRNSAFRMHYVLWSKMQNQIVATGEAVLVCVSKHDSKKVNIPDLIRNKIIQLESNVGHHLVSHQ</sequence>
<dbReference type="InterPro" id="IPR029069">
    <property type="entry name" value="HotDog_dom_sf"/>
</dbReference>
<dbReference type="RefSeq" id="WP_061523845.1">
    <property type="nucleotide sequence ID" value="NZ_JRHX01000026.1"/>
</dbReference>
<dbReference type="EMBL" id="JRHX01000026">
    <property type="protein sequence ID" value="KXZ72443.1"/>
    <property type="molecule type" value="Genomic_DNA"/>
</dbReference>
<proteinExistence type="inferred from homology"/>
<keyword evidence="2 3" id="KW-0378">Hydrolase</keyword>